<organism evidence="1 2">
    <name type="scientific">Pristionchus mayeri</name>
    <dbReference type="NCBI Taxonomy" id="1317129"/>
    <lineage>
        <taxon>Eukaryota</taxon>
        <taxon>Metazoa</taxon>
        <taxon>Ecdysozoa</taxon>
        <taxon>Nematoda</taxon>
        <taxon>Chromadorea</taxon>
        <taxon>Rhabditida</taxon>
        <taxon>Rhabditina</taxon>
        <taxon>Diplogasteromorpha</taxon>
        <taxon>Diplogasteroidea</taxon>
        <taxon>Neodiplogasteridae</taxon>
        <taxon>Pristionchus</taxon>
    </lineage>
</organism>
<reference evidence="2" key="1">
    <citation type="submission" date="2022-10" db="EMBL/GenBank/DDBJ databases">
        <title>Genome assembly of Pristionchus species.</title>
        <authorList>
            <person name="Yoshida K."/>
            <person name="Sommer R.J."/>
        </authorList>
    </citation>
    <scope>NUCLEOTIDE SEQUENCE [LARGE SCALE GENOMIC DNA]</scope>
    <source>
        <strain evidence="2">RS5460</strain>
    </source>
</reference>
<evidence type="ECO:0000313" key="2">
    <source>
        <dbReference type="Proteomes" id="UP001328107"/>
    </source>
</evidence>
<gene>
    <name evidence="1" type="ORF">PMAYCL1PPCAC_08738</name>
</gene>
<dbReference type="Proteomes" id="UP001328107">
    <property type="component" value="Unassembled WGS sequence"/>
</dbReference>
<sequence length="116" mass="12759">MLRGVQKVDSQGRPITDYSFVVWRGVVYCNVIAGAEYCRAVARRELRAGVPYIHCPPPLNRATTLRIIGAASGEGDTIGIGWFYCLSFPLSPMLEIPLFTIFALMYCVATELLDGA</sequence>
<proteinExistence type="predicted"/>
<dbReference type="EMBL" id="BTRK01000002">
    <property type="protein sequence ID" value="GMR38543.1"/>
    <property type="molecule type" value="Genomic_DNA"/>
</dbReference>
<evidence type="ECO:0000313" key="1">
    <source>
        <dbReference type="EMBL" id="GMR38543.1"/>
    </source>
</evidence>
<protein>
    <submittedName>
        <fullName evidence="1">Uncharacterized protein</fullName>
    </submittedName>
</protein>
<dbReference type="AlphaFoldDB" id="A0AAN4ZCB3"/>
<name>A0AAN4ZCB3_9BILA</name>
<accession>A0AAN4ZCB3</accession>
<keyword evidence="2" id="KW-1185">Reference proteome</keyword>
<comment type="caution">
    <text evidence="1">The sequence shown here is derived from an EMBL/GenBank/DDBJ whole genome shotgun (WGS) entry which is preliminary data.</text>
</comment>